<proteinExistence type="predicted"/>
<dbReference type="Gene3D" id="3.10.350.10">
    <property type="entry name" value="LysM domain"/>
    <property type="match status" value="3"/>
</dbReference>
<keyword evidence="5" id="KW-1185">Reference proteome</keyword>
<name>A0ABP8M7I9_9BACT</name>
<feature type="region of interest" description="Disordered" evidence="1">
    <location>
        <begin position="487"/>
        <end position="559"/>
    </location>
</feature>
<dbReference type="InterPro" id="IPR023346">
    <property type="entry name" value="Lysozyme-like_dom_sf"/>
</dbReference>
<feature type="compositionally biased region" description="Low complexity" evidence="1">
    <location>
        <begin position="624"/>
        <end position="647"/>
    </location>
</feature>
<dbReference type="PANTHER" id="PTHR33734:SF22">
    <property type="entry name" value="MEMBRANE-BOUND LYTIC MUREIN TRANSGLYCOSYLASE D"/>
    <property type="match status" value="1"/>
</dbReference>
<feature type="region of interest" description="Disordered" evidence="1">
    <location>
        <begin position="624"/>
        <end position="652"/>
    </location>
</feature>
<feature type="domain" description="LysM" evidence="3">
    <location>
        <begin position="356"/>
        <end position="400"/>
    </location>
</feature>
<dbReference type="Gene3D" id="1.10.530.10">
    <property type="match status" value="1"/>
</dbReference>
<evidence type="ECO:0000259" key="3">
    <source>
        <dbReference type="PROSITE" id="PS51782"/>
    </source>
</evidence>
<feature type="region of interest" description="Disordered" evidence="1">
    <location>
        <begin position="763"/>
        <end position="784"/>
    </location>
</feature>
<reference evidence="5" key="1">
    <citation type="journal article" date="2019" name="Int. J. Syst. Evol. Microbiol.">
        <title>The Global Catalogue of Microorganisms (GCM) 10K type strain sequencing project: providing services to taxonomists for standard genome sequencing and annotation.</title>
        <authorList>
            <consortium name="The Broad Institute Genomics Platform"/>
            <consortium name="The Broad Institute Genome Sequencing Center for Infectious Disease"/>
            <person name="Wu L."/>
            <person name="Ma J."/>
        </authorList>
    </citation>
    <scope>NUCLEOTIDE SEQUENCE [LARGE SCALE GENOMIC DNA]</scope>
    <source>
        <strain evidence="5">JCM 17926</strain>
    </source>
</reference>
<dbReference type="InterPro" id="IPR036779">
    <property type="entry name" value="LysM_dom_sf"/>
</dbReference>
<dbReference type="CDD" id="cd16894">
    <property type="entry name" value="MltD-like"/>
    <property type="match status" value="1"/>
</dbReference>
<feature type="domain" description="LysM" evidence="3">
    <location>
        <begin position="652"/>
        <end position="695"/>
    </location>
</feature>
<feature type="domain" description="LysM" evidence="3">
    <location>
        <begin position="717"/>
        <end position="760"/>
    </location>
</feature>
<feature type="domain" description="LysM" evidence="3">
    <location>
        <begin position="302"/>
        <end position="346"/>
    </location>
</feature>
<evidence type="ECO:0000313" key="5">
    <source>
        <dbReference type="Proteomes" id="UP001500552"/>
    </source>
</evidence>
<feature type="chain" id="PRO_5046926502" description="LysM domain-containing protein" evidence="2">
    <location>
        <begin position="21"/>
        <end position="832"/>
    </location>
</feature>
<evidence type="ECO:0000256" key="2">
    <source>
        <dbReference type="SAM" id="SignalP"/>
    </source>
</evidence>
<dbReference type="SUPFAM" id="SSF54106">
    <property type="entry name" value="LysM domain"/>
    <property type="match status" value="4"/>
</dbReference>
<evidence type="ECO:0000256" key="1">
    <source>
        <dbReference type="SAM" id="MobiDB-lite"/>
    </source>
</evidence>
<dbReference type="Pfam" id="PF01476">
    <property type="entry name" value="LysM"/>
    <property type="match status" value="5"/>
</dbReference>
<organism evidence="4 5">
    <name type="scientific">Pontibacter saemangeumensis</name>
    <dbReference type="NCBI Taxonomy" id="1084525"/>
    <lineage>
        <taxon>Bacteria</taxon>
        <taxon>Pseudomonadati</taxon>
        <taxon>Bacteroidota</taxon>
        <taxon>Cytophagia</taxon>
        <taxon>Cytophagales</taxon>
        <taxon>Hymenobacteraceae</taxon>
        <taxon>Pontibacter</taxon>
    </lineage>
</organism>
<gene>
    <name evidence="4" type="ORF">GCM10023188_47130</name>
</gene>
<evidence type="ECO:0000313" key="4">
    <source>
        <dbReference type="EMBL" id="GAA4444757.1"/>
    </source>
</evidence>
<dbReference type="RefSeq" id="WP_345163224.1">
    <property type="nucleotide sequence ID" value="NZ_BAABHC010000039.1"/>
</dbReference>
<dbReference type="PROSITE" id="PS51782">
    <property type="entry name" value="LYSM"/>
    <property type="match status" value="5"/>
</dbReference>
<dbReference type="CDD" id="cd00118">
    <property type="entry name" value="LysM"/>
    <property type="match status" value="4"/>
</dbReference>
<dbReference type="Pfam" id="PF01464">
    <property type="entry name" value="SLT"/>
    <property type="match status" value="1"/>
</dbReference>
<dbReference type="SMART" id="SM00257">
    <property type="entry name" value="LysM"/>
    <property type="match status" value="5"/>
</dbReference>
<dbReference type="InterPro" id="IPR008258">
    <property type="entry name" value="Transglycosylase_SLT_dom_1"/>
</dbReference>
<keyword evidence="2" id="KW-0732">Signal</keyword>
<protein>
    <recommendedName>
        <fullName evidence="3">LysM domain-containing protein</fullName>
    </recommendedName>
</protein>
<dbReference type="Proteomes" id="UP001500552">
    <property type="component" value="Unassembled WGS sequence"/>
</dbReference>
<feature type="signal peptide" evidence="2">
    <location>
        <begin position="1"/>
        <end position="20"/>
    </location>
</feature>
<feature type="region of interest" description="Disordered" evidence="1">
    <location>
        <begin position="416"/>
        <end position="451"/>
    </location>
</feature>
<feature type="domain" description="LysM" evidence="3">
    <location>
        <begin position="786"/>
        <end position="829"/>
    </location>
</feature>
<dbReference type="SUPFAM" id="SSF53955">
    <property type="entry name" value="Lysozyme-like"/>
    <property type="match status" value="1"/>
</dbReference>
<comment type="caution">
    <text evidence="4">The sequence shown here is derived from an EMBL/GenBank/DDBJ whole genome shotgun (WGS) entry which is preliminary data.</text>
</comment>
<sequence>MRKSFSSLLALLFLPLLALAQLITVPRNVYFADIHLTLSNGAQEEIQKKVDALHRNQTYFKMKVDLADAYFPVIERVFREEGVPDDYKYLALQESGLIGDAVSTSNAVGYWQFKREAASDFNLRMDNKVDERRHIIEASRGAAKYFLRSNNYYNNWLNSLLSYYLGYSGAKPYTKPSDNGARRMEITERVNPYVLTFLAHKIAYDSFVGKNNPPALSLREMRGTPGQSLADIAMSTKTDYAELEKYNKWLLGGSIPSDKDYYVMVPVRNGSDAGLLASKDTAPAAKERSSAVLVRAERIGLNTIVARPGDTKDKLARQAGLSTRKFLKYNDLHNFDKIEPGATYYTEKKNMTASVEYHVVQPGETMQQISQHYGIRLNYLLFKNRMSRREVPVPGRVLWLQKRRPAHAPVEVRDLGQQQPATAAAAPSYNQGAAATASGPDATGEQDNAPKESIFRRFINSFKRFKDEKPAPKQEERIEEEEEAILAETKKPAPAVRTQATAASKAVPARESEPQEEEDGFMDPFQSDSTEAASAEEKPTTQHPAAAPQRKKPVTYPQADTTLIFREPAPEQEVDILLDSVPATSPAVAEDSSAAEEENWVIGAATDEDSTAAVKDIFVEPATTSAAKSKPAPASPQKAAPAAVAQPAPKPARHVVKQGETLYAISRMYAVTVNDLTAWNKLGDAPLRAGQELYIAEPLVQPEAESDNASRPAPDNGYHTVAAGETLYLISKTYNVSLEELRDWNGLSDNSIRLGQELRVQAPARAAAPEKETATDSETSAAPANGYHTVATGESMYQISRQYGVTIKDIMEWNNKSDFSVSIGEKLRIKKK</sequence>
<dbReference type="EMBL" id="BAABHC010000039">
    <property type="protein sequence ID" value="GAA4444757.1"/>
    <property type="molecule type" value="Genomic_DNA"/>
</dbReference>
<dbReference type="InterPro" id="IPR018392">
    <property type="entry name" value="LysM"/>
</dbReference>
<accession>A0ABP8M7I9</accession>
<dbReference type="PANTHER" id="PTHR33734">
    <property type="entry name" value="LYSM DOMAIN-CONTAINING GPI-ANCHORED PROTEIN 2"/>
    <property type="match status" value="1"/>
</dbReference>
<feature type="compositionally biased region" description="Low complexity" evidence="1">
    <location>
        <begin position="417"/>
        <end position="427"/>
    </location>
</feature>